<dbReference type="GeneID" id="63210116"/>
<evidence type="ECO:0000256" key="1">
    <source>
        <dbReference type="SAM" id="MobiDB-lite"/>
    </source>
</evidence>
<reference evidence="3" key="1">
    <citation type="submission" date="2017-09" db="EMBL/GenBank/DDBJ databases">
        <authorList>
            <person name="Ehlers B."/>
            <person name="Leendertz F.H."/>
        </authorList>
    </citation>
    <scope>NUCLEOTIDE SEQUENCE [LARGE SCALE GENOMIC DNA]</scope>
</reference>
<dbReference type="RefSeq" id="YP_010013503.1">
    <property type="nucleotide sequence ID" value="NC_053512.1"/>
</dbReference>
<dbReference type="KEGG" id="vg:63210116"/>
<keyword evidence="3" id="KW-1185">Reference proteome</keyword>
<accession>A0A2D1GPK4</accession>
<feature type="compositionally biased region" description="Polar residues" evidence="1">
    <location>
        <begin position="16"/>
        <end position="25"/>
    </location>
</feature>
<organism evidence="2 3">
    <name type="scientific">Mycobacterium phage Kumao</name>
    <dbReference type="NCBI Taxonomy" id="2041344"/>
    <lineage>
        <taxon>Viruses</taxon>
        <taxon>Duplodnaviria</taxon>
        <taxon>Heunggongvirae</taxon>
        <taxon>Uroviricota</taxon>
        <taxon>Caudoviricetes</taxon>
        <taxon>Vilmaviridae</taxon>
        <taxon>Kumaovirus</taxon>
        <taxon>Kumaovirus kumao</taxon>
    </lineage>
</organism>
<dbReference type="Gene3D" id="3.40.50.300">
    <property type="entry name" value="P-loop containing nucleotide triphosphate hydrolases"/>
    <property type="match status" value="1"/>
</dbReference>
<dbReference type="Proteomes" id="UP000229090">
    <property type="component" value="Segment"/>
</dbReference>
<gene>
    <name evidence="2" type="primary">13</name>
    <name evidence="2" type="ORF">SEA_KUMAO_13</name>
</gene>
<dbReference type="InterPro" id="IPR027417">
    <property type="entry name" value="P-loop_NTPase"/>
</dbReference>
<evidence type="ECO:0000313" key="2">
    <source>
        <dbReference type="EMBL" id="ATN93976.1"/>
    </source>
</evidence>
<evidence type="ECO:0000313" key="3">
    <source>
        <dbReference type="Proteomes" id="UP000229090"/>
    </source>
</evidence>
<feature type="region of interest" description="Disordered" evidence="1">
    <location>
        <begin position="1"/>
        <end position="28"/>
    </location>
</feature>
<protein>
    <submittedName>
        <fullName evidence="2">Terminase large subunit</fullName>
    </submittedName>
</protein>
<name>A0A2D1GPK4_9CAUD</name>
<proteinExistence type="predicted"/>
<sequence length="529" mass="58864">MPEEGKKPVTRKQFKLNKSTRTNQLDSERIGDQRPRNLWVPEYDDTVGQECVEFLDAIGLHLDDWQAWCLTEMLGRKHFKRGNRNAWEWSAGEIVLLTPRQNGKTLIAEARELVGLFLLGEELIIHSAHLFPTAKESYLRMCRIIESCPDLDRMVHKMRAGNNNVGVELKNGRRLLYMARGEGNVRGFSGDCVVLDEAYAVTDAMMEAMLPALSARSNPQAIYTSSTGLDDSNVLLRQRDRGLAHEPGIALFEWCADPGCSLDDRDQWYKANPAMGIRLKESFVQMERSTLSDKGFARERLGLWADNAILSPIDAEVWRKQCRCGGQEHDDHAGTPRTEITSRVVVSVDVSPDREHASLAVAGFTADGQKQVEVLKDGKGMSWVLDDIKRLYNSKKNPPPLAVAVQAGARAGVLIPELEAEGIEVIPFGSREIMSSTGFFYDSVYDGSLVHLGDKSLANGLQGARKYNIGGKVGDDEYNGWGWSRADTTVDITGVCAVTYALWGLNMKSSEAMTQAKHYEGKPRGGRLW</sequence>
<dbReference type="EMBL" id="MG009575">
    <property type="protein sequence ID" value="ATN93976.1"/>
    <property type="molecule type" value="Genomic_DNA"/>
</dbReference>